<evidence type="ECO:0000313" key="5">
    <source>
        <dbReference type="EMBL" id="CAE0506804.1"/>
    </source>
</evidence>
<organism evidence="2">
    <name type="scientific">Dunaliella tertiolecta</name>
    <name type="common">Green alga</name>
    <dbReference type="NCBI Taxonomy" id="3047"/>
    <lineage>
        <taxon>Eukaryota</taxon>
        <taxon>Viridiplantae</taxon>
        <taxon>Chlorophyta</taxon>
        <taxon>core chlorophytes</taxon>
        <taxon>Chlorophyceae</taxon>
        <taxon>CS clade</taxon>
        <taxon>Chlamydomonadales</taxon>
        <taxon>Dunaliellaceae</taxon>
        <taxon>Dunaliella</taxon>
    </lineage>
</organism>
<accession>A0A6S8Q0E8</accession>
<evidence type="ECO:0000256" key="1">
    <source>
        <dbReference type="SAM" id="MobiDB-lite"/>
    </source>
</evidence>
<dbReference type="EMBL" id="HBIP01035938">
    <property type="protein sequence ID" value="CAE0506799.1"/>
    <property type="molecule type" value="Transcribed_RNA"/>
</dbReference>
<reference evidence="2" key="1">
    <citation type="submission" date="2021-01" db="EMBL/GenBank/DDBJ databases">
        <authorList>
            <person name="Corre E."/>
            <person name="Pelletier E."/>
            <person name="Niang G."/>
            <person name="Scheremetjew M."/>
            <person name="Finn R."/>
            <person name="Kale V."/>
            <person name="Holt S."/>
            <person name="Cochrane G."/>
            <person name="Meng A."/>
            <person name="Brown T."/>
            <person name="Cohen L."/>
        </authorList>
    </citation>
    <scope>NUCLEOTIDE SEQUENCE</scope>
    <source>
        <strain evidence="2">CCMP1320</strain>
    </source>
</reference>
<protein>
    <submittedName>
        <fullName evidence="2">Uncharacterized protein</fullName>
    </submittedName>
</protein>
<feature type="region of interest" description="Disordered" evidence="1">
    <location>
        <begin position="225"/>
        <end position="320"/>
    </location>
</feature>
<evidence type="ECO:0000313" key="2">
    <source>
        <dbReference type="EMBL" id="CAE0506797.1"/>
    </source>
</evidence>
<sequence>MESMSAPGAKKKQRRQEQQWQSNPPVKAALEDLSRQGGSRTGGPGFRQYMAVLAEHFDVLVEEFLDSPKRAHASMLRYRGKQRAWDQFSSRLLRTLCKGSDPKRPVVVGVGASKMPPAAHGVQKFSAPTQLKKALLRAMLRGVGHSKLHPRMLMSLNEYKTTVSCSRCGARTVEPMVRDFVTHLQRKSRRLRECPVCKEEYFKQQQQQVEGMAEGGGEQQQIEGMAEGGGEQQQVEGMAEGGGEQQPVEGVSETDEEEEQEEGMSRQGSTDWAGMDLDEEEEEVGGVGEGGMGANEAEGEVHAAVPGRRRERVKKPQRSYQMHRDVNAAWNLWEVCVAQYFGHPRPRYLRADTAA</sequence>
<proteinExistence type="predicted"/>
<dbReference type="EMBL" id="HBIP01035940">
    <property type="protein sequence ID" value="CAE0506801.1"/>
    <property type="molecule type" value="Transcribed_RNA"/>
</dbReference>
<feature type="compositionally biased region" description="Basic residues" evidence="1">
    <location>
        <begin position="307"/>
        <end position="317"/>
    </location>
</feature>
<name>A0A6S8Q0E8_DUNTE</name>
<dbReference type="EMBL" id="HBIP01035943">
    <property type="protein sequence ID" value="CAE0506804.1"/>
    <property type="molecule type" value="Transcribed_RNA"/>
</dbReference>
<feature type="region of interest" description="Disordered" evidence="1">
    <location>
        <begin position="1"/>
        <end position="26"/>
    </location>
</feature>
<dbReference type="AlphaFoldDB" id="A0A6S8Q0E8"/>
<dbReference type="EMBL" id="HBIP01035936">
    <property type="protein sequence ID" value="CAE0506797.1"/>
    <property type="molecule type" value="Transcribed_RNA"/>
</dbReference>
<evidence type="ECO:0000313" key="3">
    <source>
        <dbReference type="EMBL" id="CAE0506799.1"/>
    </source>
</evidence>
<evidence type="ECO:0000313" key="4">
    <source>
        <dbReference type="EMBL" id="CAE0506801.1"/>
    </source>
</evidence>
<feature type="compositionally biased region" description="Acidic residues" evidence="1">
    <location>
        <begin position="252"/>
        <end position="262"/>
    </location>
</feature>
<gene>
    <name evidence="2" type="ORF">DTER00134_LOCUS21873</name>
    <name evidence="3" type="ORF">DTER00134_LOCUS21875</name>
    <name evidence="4" type="ORF">DTER00134_LOCUS21877</name>
    <name evidence="5" type="ORF">DTER00134_LOCUS21880</name>
</gene>